<protein>
    <recommendedName>
        <fullName evidence="3">Cytotoxic translational repressor of toxin-antitoxin stability system</fullName>
    </recommendedName>
</protein>
<name>L0HHL6_METFS</name>
<evidence type="ECO:0008006" key="3">
    <source>
        <dbReference type="Google" id="ProtNLM"/>
    </source>
</evidence>
<dbReference type="EMBL" id="CP003167">
    <property type="protein sequence ID" value="AGB02813.1"/>
    <property type="molecule type" value="Genomic_DNA"/>
</dbReference>
<sequence length="91" mass="10217">MVAGPKARAFIDLLPVKDQQIIVTTLDRLAAGPWPGKGGDKEKLVLPGGIISYRIHVGRRYTAFYTIDKEAKRVLVHFVMTIEQAHKKYGR</sequence>
<dbReference type="KEGG" id="mfo:Metfor_1790"/>
<reference evidence="1 2" key="2">
    <citation type="journal article" date="2014" name="Genome Announc.">
        <title>Complete Genome Sequence of Methanoregula formicica SMSPT, a Mesophilic Hydrogenotrophic Methanogen Isolated from a Methanogenic Upflow Anaerobic Sludge Blanket Reactor.</title>
        <authorList>
            <person name="Yamamoto K."/>
            <person name="Tamaki H."/>
            <person name="Cadillo-Quiroz H."/>
            <person name="Imachi H."/>
            <person name="Kyrpides N."/>
            <person name="Woyke T."/>
            <person name="Goodwin L."/>
            <person name="Zinder S.H."/>
            <person name="Kamagata Y."/>
            <person name="Liu W.T."/>
        </authorList>
    </citation>
    <scope>NUCLEOTIDE SEQUENCE [LARGE SCALE GENOMIC DNA]</scope>
    <source>
        <strain evidence="2">DSM 22288 / NBRC 105244 / SMSP</strain>
    </source>
</reference>
<dbReference type="AlphaFoldDB" id="L0HHL6"/>
<dbReference type="eggNOG" id="arCOG01665">
    <property type="taxonomic scope" value="Archaea"/>
</dbReference>
<gene>
    <name evidence="1" type="ordered locus">Metfor_1790</name>
</gene>
<dbReference type="Gene3D" id="3.30.2310.20">
    <property type="entry name" value="RelE-like"/>
    <property type="match status" value="1"/>
</dbReference>
<accession>L0HHL6</accession>
<dbReference type="SUPFAM" id="SSF143011">
    <property type="entry name" value="RelE-like"/>
    <property type="match status" value="1"/>
</dbReference>
<dbReference type="InterPro" id="IPR035093">
    <property type="entry name" value="RelE/ParE_toxin_dom_sf"/>
</dbReference>
<reference evidence="2" key="1">
    <citation type="submission" date="2011-12" db="EMBL/GenBank/DDBJ databases">
        <title>Complete sequence of Methanoregula formicicum SMSP.</title>
        <authorList>
            <person name="Lucas S."/>
            <person name="Han J."/>
            <person name="Lapidus A."/>
            <person name="Cheng J.-F."/>
            <person name="Goodwin L."/>
            <person name="Pitluck S."/>
            <person name="Peters L."/>
            <person name="Ovchinnikova G."/>
            <person name="Teshima H."/>
            <person name="Detter J.C."/>
            <person name="Han C."/>
            <person name="Tapia R."/>
            <person name="Land M."/>
            <person name="Hauser L."/>
            <person name="Kyrpides N."/>
            <person name="Ivanova N."/>
            <person name="Pagani I."/>
            <person name="Imachi H."/>
            <person name="Tamaki H."/>
            <person name="Sekiguchi Y."/>
            <person name="Kamagata Y."/>
            <person name="Cadillo-Quiroz H."/>
            <person name="Zinder S."/>
            <person name="Liu W.-T."/>
            <person name="Woyke T."/>
        </authorList>
    </citation>
    <scope>NUCLEOTIDE SEQUENCE [LARGE SCALE GENOMIC DNA]</scope>
    <source>
        <strain evidence="2">DSM 22288 / NBRC 105244 / SMSP</strain>
    </source>
</reference>
<evidence type="ECO:0000313" key="1">
    <source>
        <dbReference type="EMBL" id="AGB02813.1"/>
    </source>
</evidence>
<dbReference type="HOGENOM" id="CLU_155761_2_1_2"/>
<evidence type="ECO:0000313" key="2">
    <source>
        <dbReference type="Proteomes" id="UP000010824"/>
    </source>
</evidence>
<dbReference type="Proteomes" id="UP000010824">
    <property type="component" value="Chromosome"/>
</dbReference>
<organism evidence="1 2">
    <name type="scientific">Methanoregula formicica (strain DSM 22288 / NBRC 105244 / SMSP)</name>
    <dbReference type="NCBI Taxonomy" id="593750"/>
    <lineage>
        <taxon>Archaea</taxon>
        <taxon>Methanobacteriati</taxon>
        <taxon>Methanobacteriota</taxon>
        <taxon>Stenosarchaea group</taxon>
        <taxon>Methanomicrobia</taxon>
        <taxon>Methanomicrobiales</taxon>
        <taxon>Methanoregulaceae</taxon>
        <taxon>Methanoregula</taxon>
    </lineage>
</organism>
<proteinExistence type="predicted"/>
<dbReference type="InParanoid" id="L0HHL6"/>
<keyword evidence="2" id="KW-1185">Reference proteome</keyword>